<keyword evidence="2" id="KW-1185">Reference proteome</keyword>
<dbReference type="RefSeq" id="WP_262433720.1">
    <property type="nucleotide sequence ID" value="NZ_JACRTF010000001.1"/>
</dbReference>
<proteinExistence type="predicted"/>
<comment type="caution">
    <text evidence="1">The sequence shown here is derived from an EMBL/GenBank/DDBJ whole genome shotgun (WGS) entry which is preliminary data.</text>
</comment>
<protein>
    <submittedName>
        <fullName evidence="1">Uncharacterized protein</fullName>
    </submittedName>
</protein>
<evidence type="ECO:0000313" key="1">
    <source>
        <dbReference type="EMBL" id="MBC8592545.1"/>
    </source>
</evidence>
<evidence type="ECO:0000313" key="2">
    <source>
        <dbReference type="Proteomes" id="UP000651085"/>
    </source>
</evidence>
<organism evidence="1 2">
    <name type="scientific">Jilunia laotingensis</name>
    <dbReference type="NCBI Taxonomy" id="2763675"/>
    <lineage>
        <taxon>Bacteria</taxon>
        <taxon>Pseudomonadati</taxon>
        <taxon>Bacteroidota</taxon>
        <taxon>Bacteroidia</taxon>
        <taxon>Bacteroidales</taxon>
        <taxon>Bacteroidaceae</taxon>
        <taxon>Jilunia</taxon>
    </lineage>
</organism>
<reference evidence="1" key="1">
    <citation type="submission" date="2020-08" db="EMBL/GenBank/DDBJ databases">
        <title>Genome public.</title>
        <authorList>
            <person name="Liu C."/>
            <person name="Sun Q."/>
        </authorList>
    </citation>
    <scope>NUCLEOTIDE SEQUENCE</scope>
    <source>
        <strain evidence="1">N12</strain>
    </source>
</reference>
<sequence length="84" mass="10013">MNDHYCRVCGLYLMDKPWGDDGETPTFEICPCCGVEFGNEDYTLTSIRRYRIQWLEQGTPWFDITKKPKDWKLVEQLQNISEFL</sequence>
<dbReference type="AlphaFoldDB" id="A0A926IPI2"/>
<dbReference type="EMBL" id="JACRTF010000001">
    <property type="protein sequence ID" value="MBC8592545.1"/>
    <property type="molecule type" value="Genomic_DNA"/>
</dbReference>
<dbReference type="Proteomes" id="UP000651085">
    <property type="component" value="Unassembled WGS sequence"/>
</dbReference>
<accession>A0A926IPI2</accession>
<gene>
    <name evidence="1" type="ORF">H8744_04650</name>
</gene>
<name>A0A926IPI2_9BACT</name>